<feature type="transmembrane region" description="Helical" evidence="1">
    <location>
        <begin position="192"/>
        <end position="211"/>
    </location>
</feature>
<feature type="transmembrane region" description="Helical" evidence="1">
    <location>
        <begin position="86"/>
        <end position="105"/>
    </location>
</feature>
<evidence type="ECO:0000256" key="1">
    <source>
        <dbReference type="SAM" id="Phobius"/>
    </source>
</evidence>
<dbReference type="AlphaFoldDB" id="A0A1Y2AJE7"/>
<evidence type="ECO:0000313" key="2">
    <source>
        <dbReference type="EMBL" id="ORY22646.1"/>
    </source>
</evidence>
<organism evidence="2 3">
    <name type="scientific">Neocallimastix californiae</name>
    <dbReference type="NCBI Taxonomy" id="1754190"/>
    <lineage>
        <taxon>Eukaryota</taxon>
        <taxon>Fungi</taxon>
        <taxon>Fungi incertae sedis</taxon>
        <taxon>Chytridiomycota</taxon>
        <taxon>Chytridiomycota incertae sedis</taxon>
        <taxon>Neocallimastigomycetes</taxon>
        <taxon>Neocallimastigales</taxon>
        <taxon>Neocallimastigaceae</taxon>
        <taxon>Neocallimastix</taxon>
    </lineage>
</organism>
<feature type="transmembrane region" description="Helical" evidence="1">
    <location>
        <begin position="111"/>
        <end position="138"/>
    </location>
</feature>
<keyword evidence="1" id="KW-0812">Transmembrane</keyword>
<feature type="transmembrane region" description="Helical" evidence="1">
    <location>
        <begin position="150"/>
        <end position="172"/>
    </location>
</feature>
<dbReference type="OrthoDB" id="10370134at2759"/>
<gene>
    <name evidence="2" type="ORF">LY90DRAFT_129096</name>
</gene>
<protein>
    <submittedName>
        <fullName evidence="2">Uncharacterized protein</fullName>
    </submittedName>
</protein>
<accession>A0A1Y2AJE7</accession>
<keyword evidence="1" id="KW-0472">Membrane</keyword>
<dbReference type="InterPro" id="IPR024133">
    <property type="entry name" value="TM_138"/>
</dbReference>
<dbReference type="Pfam" id="PF14935">
    <property type="entry name" value="TMEM138"/>
    <property type="match status" value="1"/>
</dbReference>
<dbReference type="EMBL" id="MCOG01000244">
    <property type="protein sequence ID" value="ORY22646.1"/>
    <property type="molecule type" value="Genomic_DNA"/>
</dbReference>
<dbReference type="Proteomes" id="UP000193920">
    <property type="component" value="Unassembled WGS sequence"/>
</dbReference>
<dbReference type="STRING" id="1754190.A0A1Y2AJE7"/>
<proteinExistence type="predicted"/>
<keyword evidence="3" id="KW-1185">Reference proteome</keyword>
<name>A0A1Y2AJE7_9FUNG</name>
<reference evidence="2 3" key="1">
    <citation type="submission" date="2016-08" db="EMBL/GenBank/DDBJ databases">
        <title>A Parts List for Fungal Cellulosomes Revealed by Comparative Genomics.</title>
        <authorList>
            <consortium name="DOE Joint Genome Institute"/>
            <person name="Haitjema C.H."/>
            <person name="Gilmore S.P."/>
            <person name="Henske J.K."/>
            <person name="Solomon K.V."/>
            <person name="De Groot R."/>
            <person name="Kuo A."/>
            <person name="Mondo S.J."/>
            <person name="Salamov A.A."/>
            <person name="Labutti K."/>
            <person name="Zhao Z."/>
            <person name="Chiniquy J."/>
            <person name="Barry K."/>
            <person name="Brewer H.M."/>
            <person name="Purvine S.O."/>
            <person name="Wright A.T."/>
            <person name="Boxma B."/>
            <person name="Van Alen T."/>
            <person name="Hackstein J.H."/>
            <person name="Baker S.E."/>
            <person name="Grigoriev I.V."/>
            <person name="O'Malley M.A."/>
        </authorList>
    </citation>
    <scope>NUCLEOTIDE SEQUENCE [LARGE SCALE GENOMIC DNA]</scope>
    <source>
        <strain evidence="2 3">G1</strain>
    </source>
</reference>
<keyword evidence="1" id="KW-1133">Transmembrane helix</keyword>
<comment type="caution">
    <text evidence="2">The sequence shown here is derived from an EMBL/GenBank/DDBJ whole genome shotgun (WGS) entry which is preliminary data.</text>
</comment>
<sequence length="251" mass="29615">MWRARLNDHREDRRPSTNRFLRDRGRFYTNPLIKRNYKVSSTSAKDFMIKNLTYPSLTALDVEQELDREGPAPPASISRKLSTFKITLGIQIFLLILDVLFTLTADFVRSIYILVIIIYFCQFFCILWNAMMFTITLVSTNAFKAGYYNLLLRDFGYVFVITLVYFIVFGISRGYSISVFKECEESCDPYNFVFGFIDITFRIVNIIYLFTFKHVMFKVCQPQYFEYIWVNKNSVISDVSEHIAQDYSQNH</sequence>
<evidence type="ECO:0000313" key="3">
    <source>
        <dbReference type="Proteomes" id="UP000193920"/>
    </source>
</evidence>